<dbReference type="InterPro" id="IPR039448">
    <property type="entry name" value="Beta_helix"/>
</dbReference>
<evidence type="ECO:0000259" key="2">
    <source>
        <dbReference type="Pfam" id="PF13860"/>
    </source>
</evidence>
<dbReference type="eggNOG" id="COG1361">
    <property type="taxonomic scope" value="Bacteria"/>
</dbReference>
<name>A1ZQN1_MICM2</name>
<reference evidence="3 4" key="1">
    <citation type="submission" date="2007-01" db="EMBL/GenBank/DDBJ databases">
        <authorList>
            <person name="Haygood M."/>
            <person name="Podell S."/>
            <person name="Anderson C."/>
            <person name="Hopkinson B."/>
            <person name="Roe K."/>
            <person name="Barbeau K."/>
            <person name="Gaasterland T."/>
            <person name="Ferriera S."/>
            <person name="Johnson J."/>
            <person name="Kravitz S."/>
            <person name="Beeson K."/>
            <person name="Sutton G."/>
            <person name="Rogers Y.-H."/>
            <person name="Friedman R."/>
            <person name="Frazier M."/>
            <person name="Venter J.C."/>
        </authorList>
    </citation>
    <scope>NUCLEOTIDE SEQUENCE [LARGE SCALE GENOMIC DNA]</scope>
    <source>
        <strain evidence="3 4">ATCC 23134</strain>
    </source>
</reference>
<keyword evidence="4" id="KW-1185">Reference proteome</keyword>
<organism evidence="3 4">
    <name type="scientific">Microscilla marina ATCC 23134</name>
    <dbReference type="NCBI Taxonomy" id="313606"/>
    <lineage>
        <taxon>Bacteria</taxon>
        <taxon>Pseudomonadati</taxon>
        <taxon>Bacteroidota</taxon>
        <taxon>Cytophagia</taxon>
        <taxon>Cytophagales</taxon>
        <taxon>Microscillaceae</taxon>
        <taxon>Microscilla</taxon>
    </lineage>
</organism>
<dbReference type="InterPro" id="IPR011050">
    <property type="entry name" value="Pectin_lyase_fold/virulence"/>
</dbReference>
<protein>
    <recommendedName>
        <fullName evidence="5">FlgD Ig-like domain-containing protein</fullName>
    </recommendedName>
</protein>
<dbReference type="Proteomes" id="UP000004095">
    <property type="component" value="Unassembled WGS sequence"/>
</dbReference>
<dbReference type="InterPro" id="IPR006626">
    <property type="entry name" value="PbH1"/>
</dbReference>
<dbReference type="SMART" id="SM00710">
    <property type="entry name" value="PbH1"/>
    <property type="match status" value="6"/>
</dbReference>
<comment type="caution">
    <text evidence="3">The sequence shown here is derived from an EMBL/GenBank/DDBJ whole genome shotgun (WGS) entry which is preliminary data.</text>
</comment>
<dbReference type="Gene3D" id="2.160.20.10">
    <property type="entry name" value="Single-stranded right-handed beta-helix, Pectin lyase-like"/>
    <property type="match status" value="1"/>
</dbReference>
<dbReference type="Pfam" id="PF13860">
    <property type="entry name" value="FlgD_ig"/>
    <property type="match status" value="1"/>
</dbReference>
<dbReference type="Pfam" id="PF13229">
    <property type="entry name" value="Beta_helix"/>
    <property type="match status" value="1"/>
</dbReference>
<sequence length="476" mass="52950">MSQNATAGIFRWAAAPADFSDHANVNNYGSIGHLLSISQPGDEVYIGHPGNYNITTPLIMKEGVTLRGMIAGITISFGVSALSPNDQHVLVVQGNHVTVRGITFDGKHRAKNIVYNDPNLDNYHLLLHSCTFKSTRNTVTDGDILLLKKMHNLQINNCNIYDGSAFGIVAVRSRDVLIKQTYVADVRVHGIYIPGAQRVTIDGCTITRTGMDGITGYHSSDIWNRRDFVIVNNHIHHVGWHGMHVSGEGIYIRANNIHDVRLTSIYVGDQYHLEDSHEITIWDNRLQKGHIDVPHFKPDPDNLSWMPAIEVNYWNQGSSYIFESWDSSKDLIIGRNTFYYSGKPCHLINSPSSVVQNIHINVNNPVPGGTSARTTASLPTSVNKPVTTVKVYPNPVTNLTTIEFSLVKPAKVSLSIIDQSGRIIKTLANEQVLNKGNRHITWDATNNNGSKVSNGYYIYQIRVDNQVKTGRLLVKR</sequence>
<feature type="domain" description="Right handed beta helix" evidence="1">
    <location>
        <begin position="151"/>
        <end position="268"/>
    </location>
</feature>
<feature type="domain" description="FlgD/Vpr Ig-like" evidence="2">
    <location>
        <begin position="400"/>
        <end position="462"/>
    </location>
</feature>
<accession>A1ZQN1</accession>
<evidence type="ECO:0000313" key="3">
    <source>
        <dbReference type="EMBL" id="EAY27403.1"/>
    </source>
</evidence>
<evidence type="ECO:0000259" key="1">
    <source>
        <dbReference type="Pfam" id="PF13229"/>
    </source>
</evidence>
<dbReference type="AlphaFoldDB" id="A1ZQN1"/>
<dbReference type="Gene3D" id="2.60.40.4070">
    <property type="match status" value="1"/>
</dbReference>
<dbReference type="InterPro" id="IPR025965">
    <property type="entry name" value="FlgD/Vpr_Ig-like"/>
</dbReference>
<dbReference type="InterPro" id="IPR012334">
    <property type="entry name" value="Pectin_lyas_fold"/>
</dbReference>
<dbReference type="InterPro" id="IPR026444">
    <property type="entry name" value="Secre_tail"/>
</dbReference>
<dbReference type="EMBL" id="AAWS01000024">
    <property type="protein sequence ID" value="EAY27403.1"/>
    <property type="molecule type" value="Genomic_DNA"/>
</dbReference>
<dbReference type="NCBIfam" id="TIGR04183">
    <property type="entry name" value="Por_Secre_tail"/>
    <property type="match status" value="1"/>
</dbReference>
<evidence type="ECO:0000313" key="4">
    <source>
        <dbReference type="Proteomes" id="UP000004095"/>
    </source>
</evidence>
<dbReference type="SUPFAM" id="SSF51126">
    <property type="entry name" value="Pectin lyase-like"/>
    <property type="match status" value="1"/>
</dbReference>
<proteinExistence type="predicted"/>
<gene>
    <name evidence="3" type="ORF">M23134_08355</name>
</gene>
<evidence type="ECO:0008006" key="5">
    <source>
        <dbReference type="Google" id="ProtNLM"/>
    </source>
</evidence>